<evidence type="ECO:0000256" key="6">
    <source>
        <dbReference type="ARBA" id="ARBA00022989"/>
    </source>
</evidence>
<keyword evidence="7" id="KW-0496">Mitochondrion</keyword>
<keyword evidence="8 11" id="KW-0472">Membrane</keyword>
<evidence type="ECO:0000256" key="7">
    <source>
        <dbReference type="ARBA" id="ARBA00023128"/>
    </source>
</evidence>
<dbReference type="InterPro" id="IPR001708">
    <property type="entry name" value="YidC/ALB3/OXA1/COX18"/>
</dbReference>
<organism evidence="13 14">
    <name type="scientific">Aspergillus mulundensis</name>
    <dbReference type="NCBI Taxonomy" id="1810919"/>
    <lineage>
        <taxon>Eukaryota</taxon>
        <taxon>Fungi</taxon>
        <taxon>Dikarya</taxon>
        <taxon>Ascomycota</taxon>
        <taxon>Pezizomycotina</taxon>
        <taxon>Eurotiomycetes</taxon>
        <taxon>Eurotiomycetidae</taxon>
        <taxon>Eurotiales</taxon>
        <taxon>Aspergillaceae</taxon>
        <taxon>Aspergillus</taxon>
        <taxon>Aspergillus subgen. Nidulantes</taxon>
    </lineage>
</organism>
<dbReference type="GO" id="GO:0032977">
    <property type="term" value="F:membrane insertase activity"/>
    <property type="evidence" value="ECO:0007669"/>
    <property type="project" value="InterPro"/>
</dbReference>
<evidence type="ECO:0000313" key="13">
    <source>
        <dbReference type="EMBL" id="RDW93133.1"/>
    </source>
</evidence>
<keyword evidence="4" id="KW-0999">Mitochondrion inner membrane</keyword>
<feature type="domain" description="Membrane insertase YidC/Oxa/ALB C-terminal" evidence="12">
    <location>
        <begin position="131"/>
        <end position="325"/>
    </location>
</feature>
<dbReference type="STRING" id="1810919.A0A3D8T3K7"/>
<feature type="transmembrane region" description="Helical" evidence="11">
    <location>
        <begin position="129"/>
        <end position="150"/>
    </location>
</feature>
<reference evidence="13 14" key="1">
    <citation type="journal article" date="2018" name="IMA Fungus">
        <title>IMA Genome-F 9: Draft genome sequence of Annulohypoxylon stygium, Aspergillus mulundensis, Berkeleyomyces basicola (syn. Thielaviopsis basicola), Ceratocystis smalleyi, two Cercospora beticola strains, Coleophoma cylindrospora, Fusarium fracticaudum, Phialophora cf. hyalina, and Morchella septimelata.</title>
        <authorList>
            <person name="Wingfield B.D."/>
            <person name="Bills G.F."/>
            <person name="Dong Y."/>
            <person name="Huang W."/>
            <person name="Nel W.J."/>
            <person name="Swalarsk-Parry B.S."/>
            <person name="Vaghefi N."/>
            <person name="Wilken P.M."/>
            <person name="An Z."/>
            <person name="de Beer Z.W."/>
            <person name="De Vos L."/>
            <person name="Chen L."/>
            <person name="Duong T.A."/>
            <person name="Gao Y."/>
            <person name="Hammerbacher A."/>
            <person name="Kikkert J.R."/>
            <person name="Li Y."/>
            <person name="Li H."/>
            <person name="Li K."/>
            <person name="Li Q."/>
            <person name="Liu X."/>
            <person name="Ma X."/>
            <person name="Naidoo K."/>
            <person name="Pethybridge S.J."/>
            <person name="Sun J."/>
            <person name="Steenkamp E.T."/>
            <person name="van der Nest M.A."/>
            <person name="van Wyk S."/>
            <person name="Wingfield M.J."/>
            <person name="Xiong C."/>
            <person name="Yue Q."/>
            <person name="Zhang X."/>
        </authorList>
    </citation>
    <scope>NUCLEOTIDE SEQUENCE [LARGE SCALE GENOMIC DNA]</scope>
    <source>
        <strain evidence="13 14">DSM 5745</strain>
    </source>
</reference>
<evidence type="ECO:0000259" key="12">
    <source>
        <dbReference type="Pfam" id="PF02096"/>
    </source>
</evidence>
<accession>A0A3D8T3K7</accession>
<evidence type="ECO:0000256" key="4">
    <source>
        <dbReference type="ARBA" id="ARBA00022792"/>
    </source>
</evidence>
<keyword evidence="3 9" id="KW-0812">Transmembrane</keyword>
<evidence type="ECO:0000256" key="10">
    <source>
        <dbReference type="SAM" id="MobiDB-lite"/>
    </source>
</evidence>
<proteinExistence type="inferred from homology"/>
<dbReference type="GeneID" id="38110825"/>
<evidence type="ECO:0000256" key="2">
    <source>
        <dbReference type="ARBA" id="ARBA00009877"/>
    </source>
</evidence>
<dbReference type="InterPro" id="IPR028055">
    <property type="entry name" value="YidC/Oxa/ALB_C"/>
</dbReference>
<dbReference type="NCBIfam" id="TIGR03592">
    <property type="entry name" value="yidC_oxa1_cterm"/>
    <property type="match status" value="1"/>
</dbReference>
<dbReference type="PANTHER" id="PTHR12428:SF66">
    <property type="entry name" value="MITOCHONDRIAL INNER MEMBRANE PROTEIN OXA1L"/>
    <property type="match status" value="1"/>
</dbReference>
<gene>
    <name evidence="13" type="ORF">DSM5745_00455</name>
</gene>
<dbReference type="AlphaFoldDB" id="A0A3D8T3K7"/>
<feature type="compositionally biased region" description="Low complexity" evidence="10">
    <location>
        <begin position="68"/>
        <end position="85"/>
    </location>
</feature>
<evidence type="ECO:0000256" key="5">
    <source>
        <dbReference type="ARBA" id="ARBA00022946"/>
    </source>
</evidence>
<sequence length="490" mass="54854">MFGGPGLKGRIARQQFAAFAQSSRSMSSFRPQLSRLSVQNPNGKILSGSTTWRRPVPSFALPAARLNSTSSSTPTQVTPETQPSSEWDVDISQIPESIGYLKELGLDYGWGPSAMVEYIMEHIHIYSGLPWLATIVATGVLFRLAMLPLFMRSADIGAKSFNAQPMIKPIRENMLKAARSGDQVAAQKFRAEMASLNSRLGIKPMQQFLPMLFQIPVGYGCYRVINGMSTLPVPGLAKEQFAWVSDLTVSDPTFLLPIMTCVGLHLSLRKGSEDGNMNSDMGTLRKFIMYGMPAVSLLFMAWWPAALQVYFLTTGSFGLIQSYLFSSTTFRKATGIALLEKQAPAQPSGSTTPAEPNRSLRMITEMLERENAKIKEARKDLGEKEKLSFVDRAINNIKESKDKLAKETTQKMQEMSGNGPKSNSDGSPAEPPRLSDKDRKLAEDYERRRKEEEHWKREERNYAKKEAFRQAMERERQKAKEALNKSNVKR</sequence>
<evidence type="ECO:0000313" key="14">
    <source>
        <dbReference type="Proteomes" id="UP000256690"/>
    </source>
</evidence>
<evidence type="ECO:0000256" key="1">
    <source>
        <dbReference type="ARBA" id="ARBA00004448"/>
    </source>
</evidence>
<comment type="subcellular location">
    <subcellularLocation>
        <location evidence="9">Membrane</location>
        <topology evidence="9">Multi-pass membrane protein</topology>
    </subcellularLocation>
    <subcellularLocation>
        <location evidence="1">Mitochondrion inner membrane</location>
        <topology evidence="1">Multi-pass membrane protein</topology>
    </subcellularLocation>
</comment>
<feature type="region of interest" description="Disordered" evidence="10">
    <location>
        <begin position="401"/>
        <end position="490"/>
    </location>
</feature>
<dbReference type="GO" id="GO:0005743">
    <property type="term" value="C:mitochondrial inner membrane"/>
    <property type="evidence" value="ECO:0007669"/>
    <property type="project" value="UniProtKB-SubCell"/>
</dbReference>
<comment type="caution">
    <text evidence="13">The sequence shown here is derived from an EMBL/GenBank/DDBJ whole genome shotgun (WGS) entry which is preliminary data.</text>
</comment>
<keyword evidence="14" id="KW-1185">Reference proteome</keyword>
<dbReference type="PANTHER" id="PTHR12428">
    <property type="entry name" value="OXA1"/>
    <property type="match status" value="1"/>
</dbReference>
<protein>
    <recommendedName>
        <fullName evidence="12">Membrane insertase YidC/Oxa/ALB C-terminal domain-containing protein</fullName>
    </recommendedName>
</protein>
<feature type="transmembrane region" description="Helical" evidence="11">
    <location>
        <begin position="287"/>
        <end position="303"/>
    </location>
</feature>
<dbReference type="OrthoDB" id="2148490at2759"/>
<dbReference type="RefSeq" id="XP_026608316.1">
    <property type="nucleotide sequence ID" value="XM_026742471.1"/>
</dbReference>
<dbReference type="EMBL" id="PVWQ01000001">
    <property type="protein sequence ID" value="RDW93133.1"/>
    <property type="molecule type" value="Genomic_DNA"/>
</dbReference>
<evidence type="ECO:0000256" key="3">
    <source>
        <dbReference type="ARBA" id="ARBA00022692"/>
    </source>
</evidence>
<name>A0A3D8T3K7_9EURO</name>
<feature type="region of interest" description="Disordered" evidence="10">
    <location>
        <begin position="66"/>
        <end position="86"/>
    </location>
</feature>
<evidence type="ECO:0000256" key="11">
    <source>
        <dbReference type="SAM" id="Phobius"/>
    </source>
</evidence>
<keyword evidence="5" id="KW-0809">Transit peptide</keyword>
<evidence type="ECO:0000256" key="8">
    <source>
        <dbReference type="ARBA" id="ARBA00023136"/>
    </source>
</evidence>
<feature type="compositionally biased region" description="Basic and acidic residues" evidence="10">
    <location>
        <begin position="433"/>
        <end position="483"/>
    </location>
</feature>
<dbReference type="Pfam" id="PF02096">
    <property type="entry name" value="60KD_IMP"/>
    <property type="match status" value="1"/>
</dbReference>
<dbReference type="CDD" id="cd20069">
    <property type="entry name" value="5TM_Oxa1-like"/>
    <property type="match status" value="1"/>
</dbReference>
<keyword evidence="6 11" id="KW-1133">Transmembrane helix</keyword>
<dbReference type="Proteomes" id="UP000256690">
    <property type="component" value="Unassembled WGS sequence"/>
</dbReference>
<comment type="similarity">
    <text evidence="2 9">Belongs to the OXA1/ALB3/YidC family.</text>
</comment>
<dbReference type="GO" id="GO:0032979">
    <property type="term" value="P:protein insertion into mitochondrial inner membrane from matrix"/>
    <property type="evidence" value="ECO:0007669"/>
    <property type="project" value="TreeGrafter"/>
</dbReference>
<evidence type="ECO:0000256" key="9">
    <source>
        <dbReference type="RuleBase" id="RU003945"/>
    </source>
</evidence>
<feature type="compositionally biased region" description="Polar residues" evidence="10">
    <location>
        <begin position="410"/>
        <end position="426"/>
    </location>
</feature>